<sequence>MFVLLRLLRLFEPERGAAGGAAAVACGRGASQTRVLGVGLSVGLVASLRGGGGGQGGSAINVGRSRAGLDLGGRGPVPVAEEIRVLGREGVIVQELHRNGSVLGVVVHGEDVLWF</sequence>
<evidence type="ECO:0000256" key="1">
    <source>
        <dbReference type="SAM" id="SignalP"/>
    </source>
</evidence>
<keyword evidence="1" id="KW-0732">Signal</keyword>
<evidence type="ECO:0008006" key="4">
    <source>
        <dbReference type="Google" id="ProtNLM"/>
    </source>
</evidence>
<protein>
    <recommendedName>
        <fullName evidence="4">Secreted protein</fullName>
    </recommendedName>
</protein>
<evidence type="ECO:0000313" key="3">
    <source>
        <dbReference type="Proteomes" id="UP001446871"/>
    </source>
</evidence>
<gene>
    <name evidence="2" type="ORF">PG996_012108</name>
</gene>
<feature type="chain" id="PRO_5046858661" description="Secreted protein" evidence="1">
    <location>
        <begin position="17"/>
        <end position="115"/>
    </location>
</feature>
<accession>A0ABR1U274</accession>
<comment type="caution">
    <text evidence="2">The sequence shown here is derived from an EMBL/GenBank/DDBJ whole genome shotgun (WGS) entry which is preliminary data.</text>
</comment>
<organism evidence="2 3">
    <name type="scientific">Apiospora saccharicola</name>
    <dbReference type="NCBI Taxonomy" id="335842"/>
    <lineage>
        <taxon>Eukaryota</taxon>
        <taxon>Fungi</taxon>
        <taxon>Dikarya</taxon>
        <taxon>Ascomycota</taxon>
        <taxon>Pezizomycotina</taxon>
        <taxon>Sordariomycetes</taxon>
        <taxon>Xylariomycetidae</taxon>
        <taxon>Amphisphaeriales</taxon>
        <taxon>Apiosporaceae</taxon>
        <taxon>Apiospora</taxon>
    </lineage>
</organism>
<feature type="signal peptide" evidence="1">
    <location>
        <begin position="1"/>
        <end position="16"/>
    </location>
</feature>
<name>A0ABR1U274_9PEZI</name>
<dbReference type="Proteomes" id="UP001446871">
    <property type="component" value="Unassembled WGS sequence"/>
</dbReference>
<reference evidence="2 3" key="1">
    <citation type="submission" date="2023-01" db="EMBL/GenBank/DDBJ databases">
        <title>Analysis of 21 Apiospora genomes using comparative genomics revels a genus with tremendous synthesis potential of carbohydrate active enzymes and secondary metabolites.</title>
        <authorList>
            <person name="Sorensen T."/>
        </authorList>
    </citation>
    <scope>NUCLEOTIDE SEQUENCE [LARGE SCALE GENOMIC DNA]</scope>
    <source>
        <strain evidence="2 3">CBS 83171</strain>
    </source>
</reference>
<keyword evidence="3" id="KW-1185">Reference proteome</keyword>
<evidence type="ECO:0000313" key="2">
    <source>
        <dbReference type="EMBL" id="KAK8052807.1"/>
    </source>
</evidence>
<proteinExistence type="predicted"/>
<dbReference type="EMBL" id="JAQQWM010000008">
    <property type="protein sequence ID" value="KAK8052807.1"/>
    <property type="molecule type" value="Genomic_DNA"/>
</dbReference>
<dbReference type="PROSITE" id="PS51257">
    <property type="entry name" value="PROKAR_LIPOPROTEIN"/>
    <property type="match status" value="1"/>
</dbReference>